<organism evidence="13 14">
    <name type="scientific">Marinithermus hydrothermalis (strain DSM 14884 / JCM 11576 / T1)</name>
    <dbReference type="NCBI Taxonomy" id="869210"/>
    <lineage>
        <taxon>Bacteria</taxon>
        <taxon>Thermotogati</taxon>
        <taxon>Deinococcota</taxon>
        <taxon>Deinococci</taxon>
        <taxon>Thermales</taxon>
        <taxon>Thermaceae</taxon>
        <taxon>Marinithermus</taxon>
    </lineage>
</organism>
<feature type="domain" description="Cytochrome c-type biogenesis protein CcmF C-terminal" evidence="12">
    <location>
        <begin position="313"/>
        <end position="633"/>
    </location>
</feature>
<dbReference type="GO" id="GO:0005886">
    <property type="term" value="C:plasma membrane"/>
    <property type="evidence" value="ECO:0007669"/>
    <property type="project" value="UniProtKB-SubCell"/>
</dbReference>
<keyword evidence="7 10" id="KW-1133">Transmembrane helix</keyword>
<feature type="transmembrane region" description="Helical" evidence="10">
    <location>
        <begin position="391"/>
        <end position="410"/>
    </location>
</feature>
<keyword evidence="4" id="KW-0997">Cell inner membrane</keyword>
<evidence type="ECO:0000256" key="9">
    <source>
        <dbReference type="ARBA" id="ARBA00037230"/>
    </source>
</evidence>
<dbReference type="Proteomes" id="UP000007030">
    <property type="component" value="Chromosome"/>
</dbReference>
<evidence type="ECO:0000256" key="1">
    <source>
        <dbReference type="ARBA" id="ARBA00004429"/>
    </source>
</evidence>
<feature type="transmembrane region" description="Helical" evidence="10">
    <location>
        <begin position="615"/>
        <end position="635"/>
    </location>
</feature>
<evidence type="ECO:0000256" key="6">
    <source>
        <dbReference type="ARBA" id="ARBA00022748"/>
    </source>
</evidence>
<dbReference type="PRINTS" id="PR01411">
    <property type="entry name" value="CCMFBIOGNSIS"/>
</dbReference>
<dbReference type="InterPro" id="IPR002541">
    <property type="entry name" value="Cyt_c_assembly"/>
</dbReference>
<dbReference type="PANTHER" id="PTHR43653:SF1">
    <property type="entry name" value="CYTOCHROME C-TYPE BIOGENESIS PROTEIN CCMF"/>
    <property type="match status" value="1"/>
</dbReference>
<comment type="function">
    <text evidence="9">Required for the biogenesis of c-type cytochromes. Possible subunit of a heme lyase.</text>
</comment>
<feature type="transmembrane region" description="Helical" evidence="10">
    <location>
        <begin position="308"/>
        <end position="327"/>
    </location>
</feature>
<reference evidence="13 14" key="1">
    <citation type="journal article" date="2012" name="Stand. Genomic Sci.">
        <title>Complete genome sequence of the aerobic, heterotroph Marinithermus hydrothermalis type strain (T1(T)) from a deep-sea hydrothermal vent chimney.</title>
        <authorList>
            <person name="Copeland A."/>
            <person name="Gu W."/>
            <person name="Yasawong M."/>
            <person name="Lapidus A."/>
            <person name="Lucas S."/>
            <person name="Deshpande S."/>
            <person name="Pagani I."/>
            <person name="Tapia R."/>
            <person name="Cheng J.F."/>
            <person name="Goodwin L.A."/>
            <person name="Pitluck S."/>
            <person name="Liolios K."/>
            <person name="Ivanova N."/>
            <person name="Mavromatis K."/>
            <person name="Mikhailova N."/>
            <person name="Pati A."/>
            <person name="Chen A."/>
            <person name="Palaniappan K."/>
            <person name="Land M."/>
            <person name="Pan C."/>
            <person name="Brambilla E.M."/>
            <person name="Rohde M."/>
            <person name="Tindall B.J."/>
            <person name="Sikorski J."/>
            <person name="Goker M."/>
            <person name="Detter J.C."/>
            <person name="Bristow J."/>
            <person name="Eisen J.A."/>
            <person name="Markowitz V."/>
            <person name="Hugenholtz P."/>
            <person name="Kyrpides N.C."/>
            <person name="Klenk H.P."/>
            <person name="Woyke T."/>
        </authorList>
    </citation>
    <scope>NUCLEOTIDE SEQUENCE [LARGE SCALE GENOMIC DNA]</scope>
    <source>
        <strain evidence="14">DSM 14884 / JCM 11576 / T1</strain>
    </source>
</reference>
<name>F2NMW5_MARHT</name>
<feature type="transmembrane region" description="Helical" evidence="10">
    <location>
        <begin position="174"/>
        <end position="196"/>
    </location>
</feature>
<evidence type="ECO:0000256" key="8">
    <source>
        <dbReference type="ARBA" id="ARBA00023136"/>
    </source>
</evidence>
<evidence type="ECO:0000256" key="4">
    <source>
        <dbReference type="ARBA" id="ARBA00022519"/>
    </source>
</evidence>
<gene>
    <name evidence="13" type="ordered locus">Marky_1974</name>
</gene>
<keyword evidence="6" id="KW-0201">Cytochrome c-type biogenesis</keyword>
<comment type="similarity">
    <text evidence="2">Belongs to the CcmF/CycK/Ccl1/NrfE/CcsA family.</text>
</comment>
<keyword evidence="14" id="KW-1185">Reference proteome</keyword>
<evidence type="ECO:0000313" key="14">
    <source>
        <dbReference type="Proteomes" id="UP000007030"/>
    </source>
</evidence>
<dbReference type="InterPro" id="IPR003568">
    <property type="entry name" value="Cyt_c_biogenesis_CcmF"/>
</dbReference>
<feature type="transmembrane region" description="Helical" evidence="10">
    <location>
        <begin position="422"/>
        <end position="441"/>
    </location>
</feature>
<feature type="transmembrane region" description="Helical" evidence="10">
    <location>
        <begin position="275"/>
        <end position="296"/>
    </location>
</feature>
<dbReference type="PRINTS" id="PR01410">
    <property type="entry name" value="CCBIOGENESIS"/>
</dbReference>
<dbReference type="Pfam" id="PF01578">
    <property type="entry name" value="Cytochrom_C_asm"/>
    <property type="match status" value="1"/>
</dbReference>
<evidence type="ECO:0000256" key="5">
    <source>
        <dbReference type="ARBA" id="ARBA00022692"/>
    </source>
</evidence>
<dbReference type="GO" id="GO:0015232">
    <property type="term" value="F:heme transmembrane transporter activity"/>
    <property type="evidence" value="ECO:0007669"/>
    <property type="project" value="InterPro"/>
</dbReference>
<dbReference type="KEGG" id="mhd:Marky_1974"/>
<feature type="transmembrane region" description="Helical" evidence="10">
    <location>
        <begin position="43"/>
        <end position="63"/>
    </location>
</feature>
<dbReference type="AlphaFoldDB" id="F2NMW5"/>
<evidence type="ECO:0000313" key="13">
    <source>
        <dbReference type="EMBL" id="AEB12704.1"/>
    </source>
</evidence>
<accession>F2NMW5</accession>
<feature type="transmembrane region" description="Helical" evidence="10">
    <location>
        <begin position="497"/>
        <end position="515"/>
    </location>
</feature>
<dbReference type="GO" id="GO:0020037">
    <property type="term" value="F:heme binding"/>
    <property type="evidence" value="ECO:0007669"/>
    <property type="project" value="InterPro"/>
</dbReference>
<dbReference type="RefSeq" id="WP_013704749.1">
    <property type="nucleotide sequence ID" value="NC_015387.1"/>
</dbReference>
<feature type="transmembrane region" description="Helical" evidence="10">
    <location>
        <begin position="447"/>
        <end position="464"/>
    </location>
</feature>
<evidence type="ECO:0000256" key="10">
    <source>
        <dbReference type="SAM" id="Phobius"/>
    </source>
</evidence>
<evidence type="ECO:0000256" key="2">
    <source>
        <dbReference type="ARBA" id="ARBA00009186"/>
    </source>
</evidence>
<feature type="transmembrane region" description="Helical" evidence="10">
    <location>
        <begin position="348"/>
        <end position="371"/>
    </location>
</feature>
<dbReference type="STRING" id="869210.Marky_1974"/>
<comment type="subcellular location">
    <subcellularLocation>
        <location evidence="1">Cell inner membrane</location>
        <topology evidence="1">Multi-pass membrane protein</topology>
    </subcellularLocation>
</comment>
<feature type="transmembrane region" description="Helical" evidence="10">
    <location>
        <begin position="119"/>
        <end position="142"/>
    </location>
</feature>
<feature type="domain" description="Cytochrome c assembly protein" evidence="11">
    <location>
        <begin position="90"/>
        <end position="294"/>
    </location>
</feature>
<keyword evidence="3" id="KW-1003">Cell membrane</keyword>
<feature type="transmembrane region" description="Helical" evidence="10">
    <location>
        <begin position="83"/>
        <end position="107"/>
    </location>
</feature>
<feature type="transmembrane region" description="Helical" evidence="10">
    <location>
        <begin position="247"/>
        <end position="263"/>
    </location>
</feature>
<dbReference type="PANTHER" id="PTHR43653">
    <property type="entry name" value="CYTOCHROME C ASSEMBLY PROTEIN-RELATED"/>
    <property type="match status" value="1"/>
</dbReference>
<evidence type="ECO:0000256" key="7">
    <source>
        <dbReference type="ARBA" id="ARBA00022989"/>
    </source>
</evidence>
<protein>
    <submittedName>
        <fullName evidence="13">Cytochrome c assembly protein</fullName>
    </submittedName>
</protein>
<feature type="transmembrane region" description="Helical" evidence="10">
    <location>
        <begin position="208"/>
        <end position="227"/>
    </location>
</feature>
<keyword evidence="5 10" id="KW-0812">Transmembrane</keyword>
<dbReference type="OrthoDB" id="9761451at2"/>
<evidence type="ECO:0000256" key="3">
    <source>
        <dbReference type="ARBA" id="ARBA00022475"/>
    </source>
</evidence>
<evidence type="ECO:0000259" key="11">
    <source>
        <dbReference type="Pfam" id="PF01578"/>
    </source>
</evidence>
<keyword evidence="8 10" id="KW-0472">Membrane</keyword>
<dbReference type="HOGENOM" id="CLU_015041_3_0_0"/>
<proteinExistence type="inferred from homology"/>
<feature type="transmembrane region" description="Helical" evidence="10">
    <location>
        <begin position="6"/>
        <end position="31"/>
    </location>
</feature>
<sequence>MTPGAVGNLALLVALLFTVAGLVLSGLGWYTRDVRYVRMARRAAGLVFLGALAAFLALEWALLTDDFSITYTARTHSVKSPTWVKIATLWAALEGSLLLWGMLQALYTFLAARRLKDYWMAPVALGTLFAIQGFFFGVLLFVENPFTPVPNPPTDGPGPNPLLQNHWMMAVHPVLMYLGFVGLSVPFAYAVAAMVSRRYQSWVRETKWWTLIAWGFLTAAIFAGGWWSYEVLGWGGYWAWDPVENASFIPWLLATAFVHTAMVQERRGLLRGWNFGLITLTFAGTVFGTFLTRSGVIQSVHAFASGPIGPIFLGFFLVVLAVGFMLLSRISSEVRDAGSVRLVSREGALFASAVVFATMAFVVVLGTLFPLLVEATRGLKVSVGAPFFNQIFIPLGAMMLLLMGIGPVLPWKRTQSEVLRNLAWILGVLVLGFLGGLAVGWTVGVSLAVGLFAYNVAAIVLMVAEGVRTRARSTGEAWAVALVRQATQARRRYGSHVVHFGVALAALAIAFSQAYRVDAQKTLRVGETWEVLDTRITLLGVRAQDEGNRFAVLAPLELEGIGRLEPRLHYYPTRRGPLAAPDVGYTLGRDYYLTLQAFDEENGAWATLRLVVTPMVLWLWVAGALILLGTMYILWPSGQRFTASIPTATGGGRV</sequence>
<dbReference type="GO" id="GO:0017004">
    <property type="term" value="P:cytochrome complex assembly"/>
    <property type="evidence" value="ECO:0007669"/>
    <property type="project" value="UniProtKB-KW"/>
</dbReference>
<dbReference type="eggNOG" id="COG1138">
    <property type="taxonomic scope" value="Bacteria"/>
</dbReference>
<evidence type="ECO:0000259" key="12">
    <source>
        <dbReference type="Pfam" id="PF16327"/>
    </source>
</evidence>
<dbReference type="EMBL" id="CP002630">
    <property type="protein sequence ID" value="AEB12704.1"/>
    <property type="molecule type" value="Genomic_DNA"/>
</dbReference>
<dbReference type="Pfam" id="PF16327">
    <property type="entry name" value="CcmF_C"/>
    <property type="match status" value="1"/>
</dbReference>
<dbReference type="InterPro" id="IPR003567">
    <property type="entry name" value="Cyt_c_biogenesis"/>
</dbReference>
<dbReference type="InterPro" id="IPR032523">
    <property type="entry name" value="CcmF_C"/>
</dbReference>